<evidence type="ECO:0000313" key="2">
    <source>
        <dbReference type="EMBL" id="EIW76273.1"/>
    </source>
</evidence>
<dbReference type="SUPFAM" id="SSF51735">
    <property type="entry name" value="NAD(P)-binding Rossmann-fold domains"/>
    <property type="match status" value="1"/>
</dbReference>
<dbReference type="AlphaFoldDB" id="A0A5M3MB16"/>
<reference evidence="3" key="1">
    <citation type="journal article" date="2012" name="Science">
        <title>The Paleozoic origin of enzymatic lignin decomposition reconstructed from 31 fungal genomes.</title>
        <authorList>
            <person name="Floudas D."/>
            <person name="Binder M."/>
            <person name="Riley R."/>
            <person name="Barry K."/>
            <person name="Blanchette R.A."/>
            <person name="Henrissat B."/>
            <person name="Martinez A.T."/>
            <person name="Otillar R."/>
            <person name="Spatafora J.W."/>
            <person name="Yadav J.S."/>
            <person name="Aerts A."/>
            <person name="Benoit I."/>
            <person name="Boyd A."/>
            <person name="Carlson A."/>
            <person name="Copeland A."/>
            <person name="Coutinho P.M."/>
            <person name="de Vries R.P."/>
            <person name="Ferreira P."/>
            <person name="Findley K."/>
            <person name="Foster B."/>
            <person name="Gaskell J."/>
            <person name="Glotzer D."/>
            <person name="Gorecki P."/>
            <person name="Heitman J."/>
            <person name="Hesse C."/>
            <person name="Hori C."/>
            <person name="Igarashi K."/>
            <person name="Jurgens J.A."/>
            <person name="Kallen N."/>
            <person name="Kersten P."/>
            <person name="Kohler A."/>
            <person name="Kuees U."/>
            <person name="Kumar T.K.A."/>
            <person name="Kuo A."/>
            <person name="LaButti K."/>
            <person name="Larrondo L.F."/>
            <person name="Lindquist E."/>
            <person name="Ling A."/>
            <person name="Lombard V."/>
            <person name="Lucas S."/>
            <person name="Lundell T."/>
            <person name="Martin R."/>
            <person name="McLaughlin D.J."/>
            <person name="Morgenstern I."/>
            <person name="Morin E."/>
            <person name="Murat C."/>
            <person name="Nagy L.G."/>
            <person name="Nolan M."/>
            <person name="Ohm R.A."/>
            <person name="Patyshakuliyeva A."/>
            <person name="Rokas A."/>
            <person name="Ruiz-Duenas F.J."/>
            <person name="Sabat G."/>
            <person name="Salamov A."/>
            <person name="Samejima M."/>
            <person name="Schmutz J."/>
            <person name="Slot J.C."/>
            <person name="St John F."/>
            <person name="Stenlid J."/>
            <person name="Sun H."/>
            <person name="Sun S."/>
            <person name="Syed K."/>
            <person name="Tsang A."/>
            <person name="Wiebenga A."/>
            <person name="Young D."/>
            <person name="Pisabarro A."/>
            <person name="Eastwood D.C."/>
            <person name="Martin F."/>
            <person name="Cullen D."/>
            <person name="Grigoriev I.V."/>
            <person name="Hibbett D.S."/>
        </authorList>
    </citation>
    <scope>NUCLEOTIDE SEQUENCE [LARGE SCALE GENOMIC DNA]</scope>
    <source>
        <strain evidence="3">RWD-64-598 SS2</strain>
    </source>
</reference>
<keyword evidence="3" id="KW-1185">Reference proteome</keyword>
<dbReference type="InterPro" id="IPR051783">
    <property type="entry name" value="NAD(P)-dependent_oxidoreduct"/>
</dbReference>
<comment type="caution">
    <text evidence="2">The sequence shown here is derived from an EMBL/GenBank/DDBJ whole genome shotgun (WGS) entry which is preliminary data.</text>
</comment>
<dbReference type="GeneID" id="19203892"/>
<dbReference type="GO" id="GO:0004029">
    <property type="term" value="F:aldehyde dehydrogenase (NAD+) activity"/>
    <property type="evidence" value="ECO:0007669"/>
    <property type="project" value="TreeGrafter"/>
</dbReference>
<dbReference type="OrthoDB" id="10000533at2759"/>
<gene>
    <name evidence="2" type="ORF">CONPUDRAFT_158300</name>
</gene>
<feature type="domain" description="NAD-dependent epimerase/dehydratase" evidence="1">
    <location>
        <begin position="3"/>
        <end position="215"/>
    </location>
</feature>
<protein>
    <submittedName>
        <fullName evidence="2">NAD(P)-binding protein</fullName>
    </submittedName>
</protein>
<organism evidence="2 3">
    <name type="scientific">Coniophora puteana (strain RWD-64-598)</name>
    <name type="common">Brown rot fungus</name>
    <dbReference type="NCBI Taxonomy" id="741705"/>
    <lineage>
        <taxon>Eukaryota</taxon>
        <taxon>Fungi</taxon>
        <taxon>Dikarya</taxon>
        <taxon>Basidiomycota</taxon>
        <taxon>Agaricomycotina</taxon>
        <taxon>Agaricomycetes</taxon>
        <taxon>Agaricomycetidae</taxon>
        <taxon>Boletales</taxon>
        <taxon>Coniophorineae</taxon>
        <taxon>Coniophoraceae</taxon>
        <taxon>Coniophora</taxon>
    </lineage>
</organism>
<dbReference type="KEGG" id="cput:CONPUDRAFT_158300"/>
<dbReference type="PANTHER" id="PTHR48079">
    <property type="entry name" value="PROTEIN YEEZ"/>
    <property type="match status" value="1"/>
</dbReference>
<dbReference type="EMBL" id="JH711586">
    <property type="protein sequence ID" value="EIW76273.1"/>
    <property type="molecule type" value="Genomic_DNA"/>
</dbReference>
<dbReference type="PANTHER" id="PTHR48079:SF3">
    <property type="entry name" value="NAD-DEPENDENT EPIMERASE_DEHYDRATASE DOMAIN-CONTAINING PROTEIN"/>
    <property type="match status" value="1"/>
</dbReference>
<dbReference type="OMA" id="ILHAHID"/>
<name>A0A5M3MB16_CONPW</name>
<dbReference type="Gene3D" id="3.40.50.720">
    <property type="entry name" value="NAD(P)-binding Rossmann-like Domain"/>
    <property type="match status" value="1"/>
</dbReference>
<dbReference type="RefSeq" id="XP_007773522.1">
    <property type="nucleotide sequence ID" value="XM_007775332.1"/>
</dbReference>
<evidence type="ECO:0000259" key="1">
    <source>
        <dbReference type="Pfam" id="PF01370"/>
    </source>
</evidence>
<sequence>MRVLVIGGTGYVGIPVVQALVRAGHVVFALARTQEKAKQLAAEEATPVLGDISDVDSWIHLIPTLDVVVDIQGGMFGVGTALFQAVKKEVLRTRADGPKLAYIMTSGTWVHGDDRKEVVTDTTPTPNPINFSAWRVPVEKEVTSDTVLNGIVIRPSIVYGRSGGACFSPLFEGASKGKVEWFGTPGGRYSVVHLDDLADLYLRVAEKSQMLGGQIFDAANPLSESVDDLLQKMVEVSGAKGPYKYGAQPPNPLFEGIQTTTMLRPYLGRTLVDWVPKKPGLIDGLPVWYASWQASQ</sequence>
<dbReference type="InterPro" id="IPR001509">
    <property type="entry name" value="Epimerase_deHydtase"/>
</dbReference>
<dbReference type="InterPro" id="IPR036291">
    <property type="entry name" value="NAD(P)-bd_dom_sf"/>
</dbReference>
<accession>A0A5M3MB16</accession>
<dbReference type="Pfam" id="PF01370">
    <property type="entry name" value="Epimerase"/>
    <property type="match status" value="1"/>
</dbReference>
<evidence type="ECO:0000313" key="3">
    <source>
        <dbReference type="Proteomes" id="UP000053558"/>
    </source>
</evidence>
<dbReference type="GO" id="GO:0005737">
    <property type="term" value="C:cytoplasm"/>
    <property type="evidence" value="ECO:0007669"/>
    <property type="project" value="TreeGrafter"/>
</dbReference>
<dbReference type="Proteomes" id="UP000053558">
    <property type="component" value="Unassembled WGS sequence"/>
</dbReference>
<proteinExistence type="predicted"/>